<accession>A0A2G9UA77</accession>
<gene>
    <name evidence="1" type="ORF">TELCIR_11899</name>
</gene>
<keyword evidence="2" id="KW-1185">Reference proteome</keyword>
<name>A0A2G9UA77_TELCI</name>
<sequence length="98" mass="11228">MTCSPSVVFYLLQNLQIWFRQKFCAQAAHFDRRDQQQQALSALEVYPFVVFMSKGFSDKKLRVGFHVGGEARLFSVEMLNIEKGGTLWRITGTTYSIG</sequence>
<dbReference type="AlphaFoldDB" id="A0A2G9UA77"/>
<proteinExistence type="predicted"/>
<reference evidence="1 2" key="1">
    <citation type="submission" date="2015-09" db="EMBL/GenBank/DDBJ databases">
        <title>Draft genome of the parasitic nematode Teladorsagia circumcincta isolate WARC Sus (inbred).</title>
        <authorList>
            <person name="Mitreva M."/>
        </authorList>
    </citation>
    <scope>NUCLEOTIDE SEQUENCE [LARGE SCALE GENOMIC DNA]</scope>
    <source>
        <strain evidence="1 2">S</strain>
    </source>
</reference>
<dbReference type="Proteomes" id="UP000230423">
    <property type="component" value="Unassembled WGS sequence"/>
</dbReference>
<organism evidence="1 2">
    <name type="scientific">Teladorsagia circumcincta</name>
    <name type="common">Brown stomach worm</name>
    <name type="synonym">Ostertagia circumcincta</name>
    <dbReference type="NCBI Taxonomy" id="45464"/>
    <lineage>
        <taxon>Eukaryota</taxon>
        <taxon>Metazoa</taxon>
        <taxon>Ecdysozoa</taxon>
        <taxon>Nematoda</taxon>
        <taxon>Chromadorea</taxon>
        <taxon>Rhabditida</taxon>
        <taxon>Rhabditina</taxon>
        <taxon>Rhabditomorpha</taxon>
        <taxon>Strongyloidea</taxon>
        <taxon>Trichostrongylidae</taxon>
        <taxon>Teladorsagia</taxon>
    </lineage>
</organism>
<evidence type="ECO:0000313" key="2">
    <source>
        <dbReference type="Proteomes" id="UP000230423"/>
    </source>
</evidence>
<dbReference type="EMBL" id="KZ348298">
    <property type="protein sequence ID" value="PIO66390.1"/>
    <property type="molecule type" value="Genomic_DNA"/>
</dbReference>
<protein>
    <submittedName>
        <fullName evidence="1">Uncharacterized protein</fullName>
    </submittedName>
</protein>
<evidence type="ECO:0000313" key="1">
    <source>
        <dbReference type="EMBL" id="PIO66390.1"/>
    </source>
</evidence>